<keyword evidence="4" id="KW-0045">Antibiotic biosynthesis</keyword>
<dbReference type="InterPro" id="IPR042098">
    <property type="entry name" value="TauD-like_sf"/>
</dbReference>
<evidence type="ECO:0000313" key="9">
    <source>
        <dbReference type="Proteomes" id="UP000037395"/>
    </source>
</evidence>
<dbReference type="OrthoDB" id="9769888at2"/>
<evidence type="ECO:0000256" key="3">
    <source>
        <dbReference type="ARBA" id="ARBA00023004"/>
    </source>
</evidence>
<dbReference type="Pfam" id="PF02668">
    <property type="entry name" value="TauD"/>
    <property type="match status" value="1"/>
</dbReference>
<reference evidence="7" key="1">
    <citation type="journal article" date="2014" name="Int. J. Syst. Evol. Microbiol.">
        <title>Complete genome sequence of Corynebacterium casei LMG S-19264T (=DSM 44701T), isolated from a smear-ripened cheese.</title>
        <authorList>
            <consortium name="US DOE Joint Genome Institute (JGI-PGF)"/>
            <person name="Walter F."/>
            <person name="Albersmeier A."/>
            <person name="Kalinowski J."/>
            <person name="Ruckert C."/>
        </authorList>
    </citation>
    <scope>NUCLEOTIDE SEQUENCE</scope>
    <source>
        <strain evidence="7">JCM 4434</strain>
    </source>
</reference>
<evidence type="ECO:0000256" key="4">
    <source>
        <dbReference type="ARBA" id="ARBA00023194"/>
    </source>
</evidence>
<dbReference type="Proteomes" id="UP000037395">
    <property type="component" value="Unassembled WGS sequence"/>
</dbReference>
<protein>
    <submittedName>
        <fullName evidence="7">Protein AmbD</fullName>
    </submittedName>
</protein>
<dbReference type="InterPro" id="IPR050411">
    <property type="entry name" value="AlphaKG_dependent_hydroxylases"/>
</dbReference>
<evidence type="ECO:0000259" key="6">
    <source>
        <dbReference type="Pfam" id="PF02668"/>
    </source>
</evidence>
<dbReference type="Proteomes" id="UP000610124">
    <property type="component" value="Unassembled WGS sequence"/>
</dbReference>
<evidence type="ECO:0000256" key="1">
    <source>
        <dbReference type="ARBA" id="ARBA00001954"/>
    </source>
</evidence>
<dbReference type="Gene3D" id="3.60.130.10">
    <property type="entry name" value="Clavaminate synthase-like"/>
    <property type="match status" value="1"/>
</dbReference>
<gene>
    <name evidence="7" type="primary">ambD</name>
    <name evidence="7" type="ORF">GCM10010502_34630</name>
    <name evidence="8" type="ORF">HS99_0015160</name>
</gene>
<dbReference type="EMBL" id="JPRF03000087">
    <property type="protein sequence ID" value="OEV32613.1"/>
    <property type="molecule type" value="Genomic_DNA"/>
</dbReference>
<dbReference type="InterPro" id="IPR003819">
    <property type="entry name" value="TauD/TfdA-like"/>
</dbReference>
<evidence type="ECO:0000256" key="2">
    <source>
        <dbReference type="ARBA" id="ARBA00023002"/>
    </source>
</evidence>
<dbReference type="RefSeq" id="WP_046385744.1">
    <property type="nucleotide sequence ID" value="NZ_BMUB01000007.1"/>
</dbReference>
<reference evidence="8 9" key="2">
    <citation type="submission" date="2014-07" db="EMBL/GenBank/DDBJ databases">
        <authorList>
            <person name="Zhang J.E."/>
            <person name="Yang H."/>
            <person name="Guo J."/>
            <person name="Deng Z."/>
            <person name="Luo H."/>
            <person name="Luo M."/>
            <person name="Zhao B."/>
        </authorList>
    </citation>
    <scope>NUCLEOTIDE SEQUENCE [LARGE SCALE GENOMIC DNA]</scope>
    <source>
        <strain evidence="8">ATCC 10762</strain>
        <strain evidence="9">ATCC 10762 / DSM 40127 / CCM 3239 / JCM 4008 / LMG 5968 / NBRC 12843 / NCIMB 8234 / A-377</strain>
    </source>
</reference>
<organism evidence="8 9">
    <name type="scientific">Kitasatospora aureofaciens</name>
    <name type="common">Streptomyces aureofaciens</name>
    <dbReference type="NCBI Taxonomy" id="1894"/>
    <lineage>
        <taxon>Bacteria</taxon>
        <taxon>Bacillati</taxon>
        <taxon>Actinomycetota</taxon>
        <taxon>Actinomycetes</taxon>
        <taxon>Kitasatosporales</taxon>
        <taxon>Streptomycetaceae</taxon>
        <taxon>Kitasatospora</taxon>
    </lineage>
</organism>
<reference evidence="9" key="3">
    <citation type="submission" date="2016-08" db="EMBL/GenBank/DDBJ databases">
        <title>Sequencing, assembly and comparative genomics of S. aureofaciens ATCC 10762.</title>
        <authorList>
            <person name="Gradnigo J.S."/>
            <person name="Johnson N."/>
            <person name="Somerville G.A."/>
        </authorList>
    </citation>
    <scope>NUCLEOTIDE SEQUENCE [LARGE SCALE GENOMIC DNA]</scope>
    <source>
        <strain evidence="9">ATCC 10762 / DSM 40127 / CCM 3239 / JCM 4008 / LMG 5968 / NBRC 12843 / NCIMB 8234 / A-377</strain>
    </source>
</reference>
<dbReference type="PANTHER" id="PTHR10696">
    <property type="entry name" value="GAMMA-BUTYROBETAINE HYDROXYLASE-RELATED"/>
    <property type="match status" value="1"/>
</dbReference>
<dbReference type="GO" id="GO:0016491">
    <property type="term" value="F:oxidoreductase activity"/>
    <property type="evidence" value="ECO:0007669"/>
    <property type="project" value="UniProtKB-KW"/>
</dbReference>
<name>A0A1E7MWJ7_KITAU</name>
<keyword evidence="2" id="KW-0560">Oxidoreductase</keyword>
<feature type="region of interest" description="Disordered" evidence="5">
    <location>
        <begin position="1"/>
        <end position="21"/>
    </location>
</feature>
<proteinExistence type="predicted"/>
<dbReference type="AlphaFoldDB" id="A0A1E7MWJ7"/>
<dbReference type="GO" id="GO:0017000">
    <property type="term" value="P:antibiotic biosynthetic process"/>
    <property type="evidence" value="ECO:0007669"/>
    <property type="project" value="UniProtKB-KW"/>
</dbReference>
<dbReference type="EMBL" id="BMUB01000007">
    <property type="protein sequence ID" value="GGU79812.1"/>
    <property type="molecule type" value="Genomic_DNA"/>
</dbReference>
<dbReference type="PANTHER" id="PTHR10696:SF56">
    <property type="entry name" value="TAUD_TFDA-LIKE DOMAIN-CONTAINING PROTEIN"/>
    <property type="match status" value="1"/>
</dbReference>
<accession>A0A8H9HPR2</accession>
<sequence>MTQPNTAADPSAPFSGGRVTTAPVDPEPFLLRIEAAEPGVRLDRWIGANRARLVDELHRHGALLFRGFAVDSPAEFGSAARAYSPDLLDYLERAAPRTEIADKVFTSTELAADRWIDFHHEMSYSHNWPSILYFYGDRPSAQGGATPVASERAVFPKIPQEIRERFQRHGVAYVRNYSPGLDIPWQDVFQTTDRAEVEAYCRASDTEFTWTGDDGLRTRSVRQAVARHPHTGETVWFNHAHMWHVSTLDGDVAEYLLDEYGPEGVPRNAFYGDGTPIEDEAVALIGKLYQEAAVSVPWQRGDVLVVDNFLATHAREPFSGDRRILVAMSDLYVSQGI</sequence>
<keyword evidence="3" id="KW-0408">Iron</keyword>
<keyword evidence="9" id="KW-1185">Reference proteome</keyword>
<dbReference type="GeneID" id="97486528"/>
<dbReference type="KEGG" id="kau:B6264_04920"/>
<comment type="cofactor">
    <cofactor evidence="1">
        <name>Fe(2+)</name>
        <dbReference type="ChEBI" id="CHEBI:29033"/>
    </cofactor>
</comment>
<reference evidence="7" key="5">
    <citation type="submission" date="2020-09" db="EMBL/GenBank/DDBJ databases">
        <authorList>
            <person name="Sun Q."/>
            <person name="Ohkuma M."/>
        </authorList>
    </citation>
    <scope>NUCLEOTIDE SEQUENCE</scope>
    <source>
        <strain evidence="7">JCM 4434</strain>
    </source>
</reference>
<evidence type="ECO:0000256" key="5">
    <source>
        <dbReference type="SAM" id="MobiDB-lite"/>
    </source>
</evidence>
<accession>A0A1E7MWJ7</accession>
<evidence type="ECO:0000313" key="8">
    <source>
        <dbReference type="EMBL" id="OEV32613.1"/>
    </source>
</evidence>
<reference evidence="8" key="4">
    <citation type="submission" date="2016-08" db="EMBL/GenBank/DDBJ databases">
        <title>Sequencing, Assembly and Comparative Genomics of S. aureofaciens ATCC 10762.</title>
        <authorList>
            <person name="Gradnigo J.S."/>
            <person name="Johnson N."/>
            <person name="Somerville G.A."/>
        </authorList>
    </citation>
    <scope>NUCLEOTIDE SEQUENCE [LARGE SCALE GENOMIC DNA]</scope>
    <source>
        <strain evidence="8">ATCC 10762</strain>
    </source>
</reference>
<evidence type="ECO:0000313" key="7">
    <source>
        <dbReference type="EMBL" id="GGU79812.1"/>
    </source>
</evidence>
<dbReference type="SUPFAM" id="SSF51197">
    <property type="entry name" value="Clavaminate synthase-like"/>
    <property type="match status" value="1"/>
</dbReference>
<feature type="domain" description="TauD/TfdA-like" evidence="6">
    <location>
        <begin position="33"/>
        <end position="326"/>
    </location>
</feature>
<comment type="caution">
    <text evidence="8">The sequence shown here is derived from an EMBL/GenBank/DDBJ whole genome shotgun (WGS) entry which is preliminary data.</text>
</comment>